<dbReference type="Gene3D" id="3.30.70.330">
    <property type="match status" value="1"/>
</dbReference>
<evidence type="ECO:0000256" key="2">
    <source>
        <dbReference type="SAM" id="MobiDB-lite"/>
    </source>
</evidence>
<evidence type="ECO:0000256" key="1">
    <source>
        <dbReference type="PROSITE-ProRule" id="PRU00176"/>
    </source>
</evidence>
<feature type="domain" description="RRM" evidence="3">
    <location>
        <begin position="53"/>
        <end position="128"/>
    </location>
</feature>
<gene>
    <name evidence="4" type="ORF">ALAG00032_LOCUS7160</name>
</gene>
<feature type="compositionally biased region" description="Basic and acidic residues" evidence="2">
    <location>
        <begin position="1"/>
        <end position="13"/>
    </location>
</feature>
<accession>A0A7S3JVR6</accession>
<evidence type="ECO:0000259" key="3">
    <source>
        <dbReference type="PROSITE" id="PS50102"/>
    </source>
</evidence>
<feature type="compositionally biased region" description="Low complexity" evidence="2">
    <location>
        <begin position="136"/>
        <end position="150"/>
    </location>
</feature>
<evidence type="ECO:0000313" key="4">
    <source>
        <dbReference type="EMBL" id="CAE0366416.1"/>
    </source>
</evidence>
<organism evidence="4">
    <name type="scientific">Aureoumbra lagunensis</name>
    <dbReference type="NCBI Taxonomy" id="44058"/>
    <lineage>
        <taxon>Eukaryota</taxon>
        <taxon>Sar</taxon>
        <taxon>Stramenopiles</taxon>
        <taxon>Ochrophyta</taxon>
        <taxon>Pelagophyceae</taxon>
        <taxon>Pelagomonadales</taxon>
        <taxon>Aureoumbra</taxon>
    </lineage>
</organism>
<dbReference type="Pfam" id="PF00076">
    <property type="entry name" value="RRM_1"/>
    <property type="match status" value="1"/>
</dbReference>
<dbReference type="PANTHER" id="PTHR15592">
    <property type="entry name" value="MATRIN 3/NUCLEAR PROTEIN 220-RELATED"/>
    <property type="match status" value="1"/>
</dbReference>
<dbReference type="AlphaFoldDB" id="A0A7S3JVR6"/>
<feature type="region of interest" description="Disordered" evidence="2">
    <location>
        <begin position="136"/>
        <end position="157"/>
    </location>
</feature>
<dbReference type="SUPFAM" id="SSF54928">
    <property type="entry name" value="RNA-binding domain, RBD"/>
    <property type="match status" value="1"/>
</dbReference>
<feature type="region of interest" description="Disordered" evidence="2">
    <location>
        <begin position="205"/>
        <end position="240"/>
    </location>
</feature>
<dbReference type="EMBL" id="HBIJ01010426">
    <property type="protein sequence ID" value="CAE0366416.1"/>
    <property type="molecule type" value="Transcribed_RNA"/>
</dbReference>
<dbReference type="PROSITE" id="PS50102">
    <property type="entry name" value="RRM"/>
    <property type="match status" value="1"/>
</dbReference>
<dbReference type="InterPro" id="IPR035979">
    <property type="entry name" value="RBD_domain_sf"/>
</dbReference>
<sequence>MRLRMEEMERKLQEQAMELNRQRHDAPPPLRSRDSQQRSNFNDNKYADVPPSRVLHLRNTPKDVTRYDIEVLFEDFGPCVKICILPNKPQALVQLPSVECATRAIEVLGGTRRAQIRGHKIYFNYSHRNEVQEINNNNQQQQQHQQQHQQRGGGFNIYHPRFQDELLTGQGEILEEEDLFLGDDPNPPRRLTFSAWKDYLLRRRRNNNKRQHSSSNDSSHHHHKRRRSNNNDFPSSSHVD</sequence>
<proteinExistence type="predicted"/>
<feature type="compositionally biased region" description="Basic and acidic residues" evidence="2">
    <location>
        <begin position="20"/>
        <end position="36"/>
    </location>
</feature>
<dbReference type="InterPro" id="IPR012677">
    <property type="entry name" value="Nucleotide-bd_a/b_plait_sf"/>
</dbReference>
<dbReference type="GO" id="GO:0003723">
    <property type="term" value="F:RNA binding"/>
    <property type="evidence" value="ECO:0007669"/>
    <property type="project" value="UniProtKB-UniRule"/>
</dbReference>
<name>A0A7S3JVR6_9STRA</name>
<reference evidence="4" key="1">
    <citation type="submission" date="2021-01" db="EMBL/GenBank/DDBJ databases">
        <authorList>
            <person name="Corre E."/>
            <person name="Pelletier E."/>
            <person name="Niang G."/>
            <person name="Scheremetjew M."/>
            <person name="Finn R."/>
            <person name="Kale V."/>
            <person name="Holt S."/>
            <person name="Cochrane G."/>
            <person name="Meng A."/>
            <person name="Brown T."/>
            <person name="Cohen L."/>
        </authorList>
    </citation>
    <scope>NUCLEOTIDE SEQUENCE</scope>
    <source>
        <strain evidence="4">CCMP1510</strain>
    </source>
</reference>
<protein>
    <recommendedName>
        <fullName evidence="3">RRM domain-containing protein</fullName>
    </recommendedName>
</protein>
<feature type="region of interest" description="Disordered" evidence="2">
    <location>
        <begin position="1"/>
        <end position="49"/>
    </location>
</feature>
<dbReference type="SMART" id="SM00360">
    <property type="entry name" value="RRM"/>
    <property type="match status" value="1"/>
</dbReference>
<keyword evidence="1" id="KW-0694">RNA-binding</keyword>
<dbReference type="InterPro" id="IPR000504">
    <property type="entry name" value="RRM_dom"/>
</dbReference>